<proteinExistence type="predicted"/>
<protein>
    <submittedName>
        <fullName evidence="1">Uncharacterized protein</fullName>
    </submittedName>
</protein>
<dbReference type="EMBL" id="MU277220">
    <property type="protein sequence ID" value="KAI0060197.1"/>
    <property type="molecule type" value="Genomic_DNA"/>
</dbReference>
<accession>A0ACB8SVI2</accession>
<dbReference type="Proteomes" id="UP000814140">
    <property type="component" value="Unassembled WGS sequence"/>
</dbReference>
<reference evidence="1" key="1">
    <citation type="submission" date="2021-03" db="EMBL/GenBank/DDBJ databases">
        <authorList>
            <consortium name="DOE Joint Genome Institute"/>
            <person name="Ahrendt S."/>
            <person name="Looney B.P."/>
            <person name="Miyauchi S."/>
            <person name="Morin E."/>
            <person name="Drula E."/>
            <person name="Courty P.E."/>
            <person name="Chicoki N."/>
            <person name="Fauchery L."/>
            <person name="Kohler A."/>
            <person name="Kuo A."/>
            <person name="Labutti K."/>
            <person name="Pangilinan J."/>
            <person name="Lipzen A."/>
            <person name="Riley R."/>
            <person name="Andreopoulos W."/>
            <person name="He G."/>
            <person name="Johnson J."/>
            <person name="Barry K.W."/>
            <person name="Grigoriev I.V."/>
            <person name="Nagy L."/>
            <person name="Hibbett D."/>
            <person name="Henrissat B."/>
            <person name="Matheny P.B."/>
            <person name="Labbe J."/>
            <person name="Martin F."/>
        </authorList>
    </citation>
    <scope>NUCLEOTIDE SEQUENCE</scope>
    <source>
        <strain evidence="1">HHB10654</strain>
    </source>
</reference>
<comment type="caution">
    <text evidence="1">The sequence shown here is derived from an EMBL/GenBank/DDBJ whole genome shotgun (WGS) entry which is preliminary data.</text>
</comment>
<evidence type="ECO:0000313" key="2">
    <source>
        <dbReference type="Proteomes" id="UP000814140"/>
    </source>
</evidence>
<name>A0ACB8SVI2_9AGAM</name>
<sequence length="353" mass="39563">MIGFLTKYCLAQDQTLLNGPPHLNHPAFQPDAHPPSSWSDFNAHHGTIPNAADQARALDQLRDLYIIQSGRSPVIVNGEPAITIQVYTQICEPINIMLKMRYGQDANLWNTDRPWILPPGHELPGSAHPQWSPAVFNSRKFGTQSQLLGKTEQAGDSDGILSATLVDHPAFMEVKTWWSVSRPDLMAEFRQIANVGGGFYWGSSSQTDNAAVSLMKQMWGEFHSYQSRLGVFMNGQDIAFVIRTRRNELTFSEFMNWDSREVYTAFLGFSMVAVDAVLSGPADGYQERLRDIINTICPHEDREIRPDHHDHPGDDNDDDAGDEMRSVTCLICLSTVCTPNPQRNLLYGTQCRG</sequence>
<evidence type="ECO:0000313" key="1">
    <source>
        <dbReference type="EMBL" id="KAI0060197.1"/>
    </source>
</evidence>
<keyword evidence="2" id="KW-1185">Reference proteome</keyword>
<reference evidence="1" key="2">
    <citation type="journal article" date="2022" name="New Phytol.">
        <title>Evolutionary transition to the ectomycorrhizal habit in the genomes of a hyperdiverse lineage of mushroom-forming fungi.</title>
        <authorList>
            <person name="Looney B."/>
            <person name="Miyauchi S."/>
            <person name="Morin E."/>
            <person name="Drula E."/>
            <person name="Courty P.E."/>
            <person name="Kohler A."/>
            <person name="Kuo A."/>
            <person name="LaButti K."/>
            <person name="Pangilinan J."/>
            <person name="Lipzen A."/>
            <person name="Riley R."/>
            <person name="Andreopoulos W."/>
            <person name="He G."/>
            <person name="Johnson J."/>
            <person name="Nolan M."/>
            <person name="Tritt A."/>
            <person name="Barry K.W."/>
            <person name="Grigoriev I.V."/>
            <person name="Nagy L.G."/>
            <person name="Hibbett D."/>
            <person name="Henrissat B."/>
            <person name="Matheny P.B."/>
            <person name="Labbe J."/>
            <person name="Martin F.M."/>
        </authorList>
    </citation>
    <scope>NUCLEOTIDE SEQUENCE</scope>
    <source>
        <strain evidence="1">HHB10654</strain>
    </source>
</reference>
<organism evidence="1 2">
    <name type="scientific">Artomyces pyxidatus</name>
    <dbReference type="NCBI Taxonomy" id="48021"/>
    <lineage>
        <taxon>Eukaryota</taxon>
        <taxon>Fungi</taxon>
        <taxon>Dikarya</taxon>
        <taxon>Basidiomycota</taxon>
        <taxon>Agaricomycotina</taxon>
        <taxon>Agaricomycetes</taxon>
        <taxon>Russulales</taxon>
        <taxon>Auriscalpiaceae</taxon>
        <taxon>Artomyces</taxon>
    </lineage>
</organism>
<gene>
    <name evidence="1" type="ORF">BV25DRAFT_967322</name>
</gene>